<evidence type="ECO:0000313" key="2">
    <source>
        <dbReference type="EMBL" id="TAA19172.1"/>
    </source>
</evidence>
<organism evidence="2 3">
    <name type="scientific">Pseudoxanthomonas winnipegensis</name>
    <dbReference type="NCBI Taxonomy" id="2480810"/>
    <lineage>
        <taxon>Bacteria</taxon>
        <taxon>Pseudomonadati</taxon>
        <taxon>Pseudomonadota</taxon>
        <taxon>Gammaproteobacteria</taxon>
        <taxon>Lysobacterales</taxon>
        <taxon>Lysobacteraceae</taxon>
        <taxon>Pseudoxanthomonas</taxon>
    </lineage>
</organism>
<protein>
    <submittedName>
        <fullName evidence="2">Uncharacterized protein</fullName>
    </submittedName>
</protein>
<dbReference type="RefSeq" id="WP_130528638.1">
    <property type="nucleotide sequence ID" value="NZ_SHMD01000001.1"/>
</dbReference>
<keyword evidence="1" id="KW-0732">Signal</keyword>
<keyword evidence="3" id="KW-1185">Reference proteome</keyword>
<feature type="signal peptide" evidence="1">
    <location>
        <begin position="1"/>
        <end position="23"/>
    </location>
</feature>
<name>A0ABY1WCR2_9GAMM</name>
<evidence type="ECO:0000256" key="1">
    <source>
        <dbReference type="SAM" id="SignalP"/>
    </source>
</evidence>
<reference evidence="2 3" key="1">
    <citation type="submission" date="2019-02" db="EMBL/GenBank/DDBJ databases">
        <title>WGS of Pseudoxanthomonas species novum from clinical isolates.</title>
        <authorList>
            <person name="Bernier A.-M."/>
            <person name="Bernard K."/>
            <person name="Vachon A."/>
        </authorList>
    </citation>
    <scope>NUCLEOTIDE SEQUENCE [LARGE SCALE GENOMIC DNA]</scope>
    <source>
        <strain evidence="3">NML 170316</strain>
    </source>
</reference>
<dbReference type="EMBL" id="SHME01000003">
    <property type="protein sequence ID" value="TAA19172.1"/>
    <property type="molecule type" value="Genomic_DNA"/>
</dbReference>
<feature type="chain" id="PRO_5046170974" evidence="1">
    <location>
        <begin position="24"/>
        <end position="102"/>
    </location>
</feature>
<comment type="caution">
    <text evidence="2">The sequence shown here is derived from an EMBL/GenBank/DDBJ whole genome shotgun (WGS) entry which is preliminary data.</text>
</comment>
<proteinExistence type="predicted"/>
<gene>
    <name evidence="2" type="ORF">EA658_09845</name>
</gene>
<sequence length="102" mass="10921">MKLRTWITWAVAVLFCSAGLALATRAPDVAGTCLCVALALFVVAMGMDSARDARAARQLHHTITLNPEGFVDGSRASSEVTYWGGYQPKRTSAAEPRPPGEE</sequence>
<dbReference type="Proteomes" id="UP000293089">
    <property type="component" value="Unassembled WGS sequence"/>
</dbReference>
<evidence type="ECO:0000313" key="3">
    <source>
        <dbReference type="Proteomes" id="UP000293089"/>
    </source>
</evidence>
<accession>A0ABY1WCR2</accession>